<dbReference type="EMBL" id="JARKIF010000086">
    <property type="protein sequence ID" value="KAJ7604921.1"/>
    <property type="molecule type" value="Genomic_DNA"/>
</dbReference>
<protein>
    <recommendedName>
        <fullName evidence="2">DUF6532 domain-containing protein</fullName>
    </recommendedName>
</protein>
<feature type="compositionally biased region" description="Low complexity" evidence="1">
    <location>
        <begin position="154"/>
        <end position="164"/>
    </location>
</feature>
<feature type="compositionally biased region" description="Basic and acidic residues" evidence="1">
    <location>
        <begin position="318"/>
        <end position="338"/>
    </location>
</feature>
<accession>A0AAD7AYX2</accession>
<feature type="domain" description="DUF6532" evidence="2">
    <location>
        <begin position="432"/>
        <end position="645"/>
    </location>
</feature>
<evidence type="ECO:0000313" key="3">
    <source>
        <dbReference type="EMBL" id="KAJ7604921.1"/>
    </source>
</evidence>
<keyword evidence="4" id="KW-1185">Reference proteome</keyword>
<reference evidence="3" key="1">
    <citation type="submission" date="2023-03" db="EMBL/GenBank/DDBJ databases">
        <title>Massive genome expansion in bonnet fungi (Mycena s.s.) driven by repeated elements and novel gene families across ecological guilds.</title>
        <authorList>
            <consortium name="Lawrence Berkeley National Laboratory"/>
            <person name="Harder C.B."/>
            <person name="Miyauchi S."/>
            <person name="Viragh M."/>
            <person name="Kuo A."/>
            <person name="Thoen E."/>
            <person name="Andreopoulos B."/>
            <person name="Lu D."/>
            <person name="Skrede I."/>
            <person name="Drula E."/>
            <person name="Henrissat B."/>
            <person name="Morin E."/>
            <person name="Kohler A."/>
            <person name="Barry K."/>
            <person name="LaButti K."/>
            <person name="Morin E."/>
            <person name="Salamov A."/>
            <person name="Lipzen A."/>
            <person name="Mereny Z."/>
            <person name="Hegedus B."/>
            <person name="Baldrian P."/>
            <person name="Stursova M."/>
            <person name="Weitz H."/>
            <person name="Taylor A."/>
            <person name="Grigoriev I.V."/>
            <person name="Nagy L.G."/>
            <person name="Martin F."/>
            <person name="Kauserud H."/>
        </authorList>
    </citation>
    <scope>NUCLEOTIDE SEQUENCE</scope>
    <source>
        <strain evidence="3">9284</strain>
    </source>
</reference>
<feature type="compositionally biased region" description="Low complexity" evidence="1">
    <location>
        <begin position="360"/>
        <end position="383"/>
    </location>
</feature>
<sequence length="690" mass="75574">MPPLHSKPALLPFEESPVESATPPPDVHPRNIRLPRQSKAAAYQDPKWVGAAPMGNYFPEGAPESEPPTRKRAASTAQQSSKVKSQKALHAVANMDENEDVEMEEAAPPPVAVRRRSRQAVAEPQQEEPQTNPKPVKPRPLYKTKPVPASEITAGDIADSAFADDAADSECEEQEADDEIFEEEEDLEGDDVAVSRKLADATPTWQNDDDDAQYQHNNGEEFFIEPRRSSSRASASSGHLSVPGSAYDDDSDSDWAEDDNVQVALKQAQNAAGRLSVPRKHVVESHSAMPRLDLEAMQSQRSRGHPPKSKGKGKRDTRRVEQEVPTFNEERDIARSSRDTSTLTPAGPKQASSTLPAQLAASASAKPVVAKPAVTKSTVTKPTAKPKPKPTPTAASTAPSTDSDCIDIIRDDQNKPGKKIQHLRVRRLLDTALEYFLALHLVRHAFPDAELRITFGQDSLTRAAEILGFENIKTRIQVDDTYRETLISMRVSGFRGKIKTCAADALYMYWKVQQGSGDRTDLLLSNETFIYTHRPDTVDVATGRTIFGKSLPTKAFQNPGVAHVAGHFFRGSHALGPRITALMPRSTGGQPEMPRALLALACTAIYDALNDLKTGEQTGAYKASDFDANRVLSKYETYLALLEKLAGRPDKYSPIMVDILKATSGSSRPIGDPEQHRVRQAALDMLDFSD</sequence>
<feature type="compositionally biased region" description="Polar residues" evidence="1">
    <location>
        <begin position="339"/>
        <end position="356"/>
    </location>
</feature>
<dbReference type="AlphaFoldDB" id="A0AAD7AYX2"/>
<feature type="compositionally biased region" description="Acidic residues" evidence="1">
    <location>
        <begin position="165"/>
        <end position="191"/>
    </location>
</feature>
<comment type="caution">
    <text evidence="3">The sequence shown here is derived from an EMBL/GenBank/DDBJ whole genome shotgun (WGS) entry which is preliminary data.</text>
</comment>
<feature type="compositionally biased region" description="Low complexity" evidence="1">
    <location>
        <begin position="119"/>
        <end position="130"/>
    </location>
</feature>
<evidence type="ECO:0000256" key="1">
    <source>
        <dbReference type="SAM" id="MobiDB-lite"/>
    </source>
</evidence>
<gene>
    <name evidence="3" type="ORF">FB45DRAFT_1042930</name>
</gene>
<dbReference type="Proteomes" id="UP001221142">
    <property type="component" value="Unassembled WGS sequence"/>
</dbReference>
<evidence type="ECO:0000313" key="4">
    <source>
        <dbReference type="Proteomes" id="UP001221142"/>
    </source>
</evidence>
<proteinExistence type="predicted"/>
<organism evidence="3 4">
    <name type="scientific">Roridomyces roridus</name>
    <dbReference type="NCBI Taxonomy" id="1738132"/>
    <lineage>
        <taxon>Eukaryota</taxon>
        <taxon>Fungi</taxon>
        <taxon>Dikarya</taxon>
        <taxon>Basidiomycota</taxon>
        <taxon>Agaricomycotina</taxon>
        <taxon>Agaricomycetes</taxon>
        <taxon>Agaricomycetidae</taxon>
        <taxon>Agaricales</taxon>
        <taxon>Marasmiineae</taxon>
        <taxon>Mycenaceae</taxon>
        <taxon>Roridomyces</taxon>
    </lineage>
</organism>
<evidence type="ECO:0000259" key="2">
    <source>
        <dbReference type="Pfam" id="PF20149"/>
    </source>
</evidence>
<feature type="compositionally biased region" description="Acidic residues" evidence="1">
    <location>
        <begin position="247"/>
        <end position="260"/>
    </location>
</feature>
<dbReference type="InterPro" id="IPR045341">
    <property type="entry name" value="DUF6532"/>
</dbReference>
<feature type="compositionally biased region" description="Low complexity" evidence="1">
    <location>
        <begin position="392"/>
        <end position="401"/>
    </location>
</feature>
<feature type="compositionally biased region" description="Basic residues" evidence="1">
    <location>
        <begin position="302"/>
        <end position="317"/>
    </location>
</feature>
<dbReference type="Pfam" id="PF20149">
    <property type="entry name" value="DUF6532"/>
    <property type="match status" value="1"/>
</dbReference>
<feature type="compositionally biased region" description="Acidic residues" evidence="1">
    <location>
        <begin position="96"/>
        <end position="105"/>
    </location>
</feature>
<feature type="region of interest" description="Disordered" evidence="1">
    <location>
        <begin position="1"/>
        <end position="405"/>
    </location>
</feature>
<name>A0AAD7AYX2_9AGAR</name>